<dbReference type="SUPFAM" id="SSF55729">
    <property type="entry name" value="Acyl-CoA N-acyltransferases (Nat)"/>
    <property type="match status" value="1"/>
</dbReference>
<organism evidence="4 5">
    <name type="scientific">Natronolimnobius baerhuensis</name>
    <dbReference type="NCBI Taxonomy" id="253108"/>
    <lineage>
        <taxon>Archaea</taxon>
        <taxon>Methanobacteriati</taxon>
        <taxon>Methanobacteriota</taxon>
        <taxon>Stenosarchaea group</taxon>
        <taxon>Halobacteria</taxon>
        <taxon>Halobacteriales</taxon>
        <taxon>Natrialbaceae</taxon>
        <taxon>Natronolimnobius</taxon>
    </lineage>
</organism>
<name>A0A202EAP4_9EURY</name>
<evidence type="ECO:0000256" key="2">
    <source>
        <dbReference type="ARBA" id="ARBA00023315"/>
    </source>
</evidence>
<accession>A0A202EAP4</accession>
<dbReference type="PROSITE" id="PS51186">
    <property type="entry name" value="GNAT"/>
    <property type="match status" value="1"/>
</dbReference>
<evidence type="ECO:0000313" key="4">
    <source>
        <dbReference type="EMBL" id="OVE85307.1"/>
    </source>
</evidence>
<dbReference type="InterPro" id="IPR000182">
    <property type="entry name" value="GNAT_dom"/>
</dbReference>
<dbReference type="GO" id="GO:0016747">
    <property type="term" value="F:acyltransferase activity, transferring groups other than amino-acyl groups"/>
    <property type="evidence" value="ECO:0007669"/>
    <property type="project" value="InterPro"/>
</dbReference>
<dbReference type="InterPro" id="IPR016181">
    <property type="entry name" value="Acyl_CoA_acyltransferase"/>
</dbReference>
<keyword evidence="2" id="KW-0012">Acyltransferase</keyword>
<proteinExistence type="predicted"/>
<dbReference type="AlphaFoldDB" id="A0A202EAP4"/>
<evidence type="ECO:0000259" key="3">
    <source>
        <dbReference type="PROSITE" id="PS51186"/>
    </source>
</evidence>
<evidence type="ECO:0000256" key="1">
    <source>
        <dbReference type="ARBA" id="ARBA00022679"/>
    </source>
</evidence>
<dbReference type="PANTHER" id="PTHR43877">
    <property type="entry name" value="AMINOALKYLPHOSPHONATE N-ACETYLTRANSFERASE-RELATED-RELATED"/>
    <property type="match status" value="1"/>
</dbReference>
<keyword evidence="5" id="KW-1185">Reference proteome</keyword>
<keyword evidence="1 4" id="KW-0808">Transferase</keyword>
<sequence length="186" mass="20575">MTDAVRRATTDDVLAIHETARESWHATYDDVLGSDTVDSVVDDWYALGDLESAIADASSRDDVEFVVVEPDKSTDDIITDSEGDVLTGLQRCRAFAHVVPWPEDPVVAYLARFYVRPDSWGEGVGTALLEHLETTLEDSFDRIRLAVLADNEVGISFAESVGFERVTIRETDLGDGLEEYVCEKSI</sequence>
<dbReference type="RefSeq" id="WP_054862290.1">
    <property type="nucleotide sequence ID" value="NZ_MWPH01000001.1"/>
</dbReference>
<dbReference type="EMBL" id="MWPH01000001">
    <property type="protein sequence ID" value="OVE85307.1"/>
    <property type="molecule type" value="Genomic_DNA"/>
</dbReference>
<protein>
    <submittedName>
        <fullName evidence="4">GNAT family N-acetyltransferase</fullName>
    </submittedName>
</protein>
<reference evidence="4 5" key="1">
    <citation type="submission" date="2017-02" db="EMBL/GenBank/DDBJ databases">
        <title>Natronthermophilus aegyptiacus gen. nov.,sp. nov., an aerobic, extremely halophilic alkalithermophilic archaeon isolated from the athalassohaline Wadi An Natrun, Egypt.</title>
        <authorList>
            <person name="Zhao B."/>
        </authorList>
    </citation>
    <scope>NUCLEOTIDE SEQUENCE [LARGE SCALE GENOMIC DNA]</scope>
    <source>
        <strain evidence="4 5">CGMCC 1.3597</strain>
    </source>
</reference>
<dbReference type="Gene3D" id="3.40.630.30">
    <property type="match status" value="1"/>
</dbReference>
<evidence type="ECO:0000313" key="5">
    <source>
        <dbReference type="Proteomes" id="UP000196084"/>
    </source>
</evidence>
<comment type="caution">
    <text evidence="4">The sequence shown here is derived from an EMBL/GenBank/DDBJ whole genome shotgun (WGS) entry which is preliminary data.</text>
</comment>
<dbReference type="OrthoDB" id="11597at2157"/>
<feature type="domain" description="N-acetyltransferase" evidence="3">
    <location>
        <begin position="3"/>
        <end position="186"/>
    </location>
</feature>
<dbReference type="InterPro" id="IPR050832">
    <property type="entry name" value="Bact_Acetyltransf"/>
</dbReference>
<dbReference type="Pfam" id="PF00583">
    <property type="entry name" value="Acetyltransf_1"/>
    <property type="match status" value="1"/>
</dbReference>
<gene>
    <name evidence="4" type="ORF">B2G88_00300</name>
</gene>
<dbReference type="CDD" id="cd04301">
    <property type="entry name" value="NAT_SF"/>
    <property type="match status" value="1"/>
</dbReference>
<dbReference type="Proteomes" id="UP000196084">
    <property type="component" value="Unassembled WGS sequence"/>
</dbReference>